<dbReference type="SUPFAM" id="SSF51735">
    <property type="entry name" value="NAD(P)-binding Rossmann-fold domains"/>
    <property type="match status" value="1"/>
</dbReference>
<dbReference type="GO" id="GO:0016491">
    <property type="term" value="F:oxidoreductase activity"/>
    <property type="evidence" value="ECO:0007669"/>
    <property type="project" value="UniProtKB-KW"/>
</dbReference>
<feature type="domain" description="Gfo/Idh/MocA-like oxidoreductase N-terminal" evidence="3">
    <location>
        <begin position="4"/>
        <end position="119"/>
    </location>
</feature>
<evidence type="ECO:0000313" key="5">
    <source>
        <dbReference type="EMBL" id="SKA78675.1"/>
    </source>
</evidence>
<reference evidence="6" key="1">
    <citation type="submission" date="2017-02" db="EMBL/GenBank/DDBJ databases">
        <authorList>
            <person name="Varghese N."/>
            <person name="Submissions S."/>
        </authorList>
    </citation>
    <scope>NUCLEOTIDE SEQUENCE [LARGE SCALE GENOMIC DNA]</scope>
    <source>
        <strain evidence="6">USBA 833</strain>
    </source>
</reference>
<dbReference type="PANTHER" id="PTHR43708:SF5">
    <property type="entry name" value="CONSERVED EXPRESSED OXIDOREDUCTASE (EUROFUNG)-RELATED"/>
    <property type="match status" value="1"/>
</dbReference>
<proteinExistence type="inferred from homology"/>
<evidence type="ECO:0000256" key="1">
    <source>
        <dbReference type="ARBA" id="ARBA00010928"/>
    </source>
</evidence>
<accession>A0A1T4WP67</accession>
<dbReference type="Pfam" id="PF22725">
    <property type="entry name" value="GFO_IDH_MocA_C3"/>
    <property type="match status" value="1"/>
</dbReference>
<evidence type="ECO:0000313" key="6">
    <source>
        <dbReference type="Proteomes" id="UP000190105"/>
    </source>
</evidence>
<dbReference type="Proteomes" id="UP000190105">
    <property type="component" value="Unassembled WGS sequence"/>
</dbReference>
<keyword evidence="6" id="KW-1185">Reference proteome</keyword>
<protein>
    <submittedName>
        <fullName evidence="5">Predicted dehydrogenase</fullName>
    </submittedName>
</protein>
<name>A0A1T4WP67_9CLOT</name>
<evidence type="ECO:0000259" key="4">
    <source>
        <dbReference type="Pfam" id="PF22725"/>
    </source>
</evidence>
<dbReference type="SUPFAM" id="SSF55347">
    <property type="entry name" value="Glyceraldehyde-3-phosphate dehydrogenase-like, C-terminal domain"/>
    <property type="match status" value="1"/>
</dbReference>
<dbReference type="Gene3D" id="3.40.50.720">
    <property type="entry name" value="NAD(P)-binding Rossmann-like Domain"/>
    <property type="match status" value="1"/>
</dbReference>
<comment type="similarity">
    <text evidence="1">Belongs to the Gfo/Idh/MocA family.</text>
</comment>
<dbReference type="AlphaFoldDB" id="A0A1T4WP67"/>
<dbReference type="GO" id="GO:0000166">
    <property type="term" value="F:nucleotide binding"/>
    <property type="evidence" value="ECO:0007669"/>
    <property type="project" value="InterPro"/>
</dbReference>
<dbReference type="Gene3D" id="3.30.360.10">
    <property type="entry name" value="Dihydrodipicolinate Reductase, domain 2"/>
    <property type="match status" value="1"/>
</dbReference>
<dbReference type="RefSeq" id="WP_078695463.1">
    <property type="nucleotide sequence ID" value="NZ_FUYH01000002.1"/>
</dbReference>
<dbReference type="InterPro" id="IPR000683">
    <property type="entry name" value="Gfo/Idh/MocA-like_OxRdtase_N"/>
</dbReference>
<dbReference type="InterPro" id="IPR055170">
    <property type="entry name" value="GFO_IDH_MocA-like_dom"/>
</dbReference>
<dbReference type="InterPro" id="IPR051317">
    <property type="entry name" value="Gfo/Idh/MocA_oxidoreduct"/>
</dbReference>
<keyword evidence="2" id="KW-0560">Oxidoreductase</keyword>
<dbReference type="PANTHER" id="PTHR43708">
    <property type="entry name" value="CONSERVED EXPRESSED OXIDOREDUCTASE (EUROFUNG)"/>
    <property type="match status" value="1"/>
</dbReference>
<dbReference type="STRING" id="1147123.SAMN05443428_102170"/>
<dbReference type="OrthoDB" id="9783105at2"/>
<gene>
    <name evidence="5" type="ORF">SAMN05443428_102170</name>
</gene>
<evidence type="ECO:0000259" key="3">
    <source>
        <dbReference type="Pfam" id="PF01408"/>
    </source>
</evidence>
<evidence type="ECO:0000256" key="2">
    <source>
        <dbReference type="ARBA" id="ARBA00023002"/>
    </source>
</evidence>
<dbReference type="InterPro" id="IPR036291">
    <property type="entry name" value="NAD(P)-bd_dom_sf"/>
</dbReference>
<sequence length="348" mass="39319">MDSINFAIIGYGSIAKTHALAAYDANLRFNLPFSLNLKYVVTRNQRDIKLYGVKNTIDVEEVLKDESIDFISICTPNDSHLEYVIKAVKYKKAVYCEKPLSSNYEDALKMTELVNNNGIKNAVALMYRFIPAVGLLRKEVVKRTIGDIIDFKLKTYHKSYLSSSKKGSWRTLESSGGGALLDLGVHLIDLVQFTLGEIKNINAKNKIYFKERSYVDEVSRCDIELIDGTEGSIEVSRIFAEGEQRDSFEVFGTKGSMKINFKNPYVLEVYLNDTNTLNLIKPSNNSFDMEFFPDERNILGFFQSAHTASIINFANSIYENKDIGNAASFNDALKCQRLISEAYKSGLR</sequence>
<feature type="domain" description="GFO/IDH/MocA-like oxidoreductase" evidence="4">
    <location>
        <begin position="137"/>
        <end position="257"/>
    </location>
</feature>
<dbReference type="Pfam" id="PF01408">
    <property type="entry name" value="GFO_IDH_MocA"/>
    <property type="match status" value="1"/>
</dbReference>
<organism evidence="5 6">
    <name type="scientific">Caloramator quimbayensis</name>
    <dbReference type="NCBI Taxonomy" id="1147123"/>
    <lineage>
        <taxon>Bacteria</taxon>
        <taxon>Bacillati</taxon>
        <taxon>Bacillota</taxon>
        <taxon>Clostridia</taxon>
        <taxon>Eubacteriales</taxon>
        <taxon>Clostridiaceae</taxon>
        <taxon>Caloramator</taxon>
    </lineage>
</organism>
<dbReference type="EMBL" id="FUYH01000002">
    <property type="protein sequence ID" value="SKA78675.1"/>
    <property type="molecule type" value="Genomic_DNA"/>
</dbReference>